<dbReference type="RefSeq" id="WP_184152969.1">
    <property type="nucleotide sequence ID" value="NZ_JACHKA010000001.1"/>
</dbReference>
<keyword evidence="2" id="KW-1185">Reference proteome</keyword>
<evidence type="ECO:0000313" key="1">
    <source>
        <dbReference type="EMBL" id="MBB5985967.1"/>
    </source>
</evidence>
<organism evidence="1 2">
    <name type="scientific">Sphingobium lignivorans</name>
    <dbReference type="NCBI Taxonomy" id="2735886"/>
    <lineage>
        <taxon>Bacteria</taxon>
        <taxon>Pseudomonadati</taxon>
        <taxon>Pseudomonadota</taxon>
        <taxon>Alphaproteobacteria</taxon>
        <taxon>Sphingomonadales</taxon>
        <taxon>Sphingomonadaceae</taxon>
        <taxon>Sphingobium</taxon>
    </lineage>
</organism>
<accession>A0ABR6NFA4</accession>
<dbReference type="Proteomes" id="UP001138540">
    <property type="component" value="Unassembled WGS sequence"/>
</dbReference>
<dbReference type="EMBL" id="JACHKA010000001">
    <property type="protein sequence ID" value="MBB5985967.1"/>
    <property type="molecule type" value="Genomic_DNA"/>
</dbReference>
<reference evidence="1 2" key="1">
    <citation type="submission" date="2020-08" db="EMBL/GenBank/DDBJ databases">
        <title>Exploring microbial biodiversity for novel pathways involved in the catabolism of aromatic compounds derived from lignin.</title>
        <authorList>
            <person name="Elkins J."/>
        </authorList>
    </citation>
    <scope>NUCLEOTIDE SEQUENCE [LARGE SCALE GENOMIC DNA]</scope>
    <source>
        <strain evidence="1 2">B1D3A</strain>
    </source>
</reference>
<comment type="caution">
    <text evidence="1">The sequence shown here is derived from an EMBL/GenBank/DDBJ whole genome shotgun (WGS) entry which is preliminary data.</text>
</comment>
<proteinExistence type="predicted"/>
<protein>
    <submittedName>
        <fullName evidence="1">Uncharacterized protein</fullName>
    </submittedName>
</protein>
<evidence type="ECO:0000313" key="2">
    <source>
        <dbReference type="Proteomes" id="UP001138540"/>
    </source>
</evidence>
<gene>
    <name evidence="1" type="ORF">HNP60_001941</name>
</gene>
<sequence>MILPLSNADVLSRFKPTGYIRSMIVTYDDRKADDRMPMADEIERALASNLRVMEWK</sequence>
<name>A0ABR6NFA4_9SPHN</name>